<evidence type="ECO:0000256" key="2">
    <source>
        <dbReference type="SAM" id="MobiDB-lite"/>
    </source>
</evidence>
<dbReference type="Proteomes" id="UP000504636">
    <property type="component" value="Unplaced"/>
</dbReference>
<feature type="compositionally biased region" description="Low complexity" evidence="2">
    <location>
        <begin position="28"/>
        <end position="42"/>
    </location>
</feature>
<dbReference type="AlphaFoldDB" id="A0A6A6YKJ5"/>
<dbReference type="PROSITE" id="PS50157">
    <property type="entry name" value="ZINC_FINGER_C2H2_2"/>
    <property type="match status" value="1"/>
</dbReference>
<evidence type="ECO:0000256" key="1">
    <source>
        <dbReference type="PROSITE-ProRule" id="PRU00042"/>
    </source>
</evidence>
<feature type="compositionally biased region" description="Polar residues" evidence="2">
    <location>
        <begin position="43"/>
        <end position="54"/>
    </location>
</feature>
<evidence type="ECO:0000313" key="6">
    <source>
        <dbReference type="RefSeq" id="XP_033576037.1"/>
    </source>
</evidence>
<dbReference type="GeneID" id="54459025"/>
<protein>
    <recommendedName>
        <fullName evidence="3">C2H2-type domain-containing protein</fullName>
    </recommendedName>
</protein>
<dbReference type="EMBL" id="MU003702">
    <property type="protein sequence ID" value="KAF2809073.1"/>
    <property type="molecule type" value="Genomic_DNA"/>
</dbReference>
<keyword evidence="1" id="KW-0863">Zinc-finger</keyword>
<dbReference type="PROSITE" id="PS00028">
    <property type="entry name" value="ZINC_FINGER_C2H2_1"/>
    <property type="match status" value="1"/>
</dbReference>
<proteinExistence type="predicted"/>
<organism evidence="4">
    <name type="scientific">Mytilinidion resinicola</name>
    <dbReference type="NCBI Taxonomy" id="574789"/>
    <lineage>
        <taxon>Eukaryota</taxon>
        <taxon>Fungi</taxon>
        <taxon>Dikarya</taxon>
        <taxon>Ascomycota</taxon>
        <taxon>Pezizomycotina</taxon>
        <taxon>Dothideomycetes</taxon>
        <taxon>Pleosporomycetidae</taxon>
        <taxon>Mytilinidiales</taxon>
        <taxon>Mytilinidiaceae</taxon>
        <taxon>Mytilinidion</taxon>
    </lineage>
</organism>
<dbReference type="RefSeq" id="XP_033576037.1">
    <property type="nucleotide sequence ID" value="XM_033718132.1"/>
</dbReference>
<keyword evidence="1" id="KW-0862">Zinc</keyword>
<reference evidence="6" key="2">
    <citation type="submission" date="2020-04" db="EMBL/GenBank/DDBJ databases">
        <authorList>
            <consortium name="NCBI Genome Project"/>
        </authorList>
    </citation>
    <scope>NUCLEOTIDE SEQUENCE</scope>
    <source>
        <strain evidence="6">CBS 304.34</strain>
    </source>
</reference>
<dbReference type="GO" id="GO:0008270">
    <property type="term" value="F:zinc ion binding"/>
    <property type="evidence" value="ECO:0007669"/>
    <property type="project" value="UniProtKB-KW"/>
</dbReference>
<evidence type="ECO:0000259" key="3">
    <source>
        <dbReference type="PROSITE" id="PS50157"/>
    </source>
</evidence>
<evidence type="ECO:0000313" key="5">
    <source>
        <dbReference type="Proteomes" id="UP000504636"/>
    </source>
</evidence>
<feature type="domain" description="C2H2-type" evidence="3">
    <location>
        <begin position="213"/>
        <end position="242"/>
    </location>
</feature>
<reference evidence="6" key="3">
    <citation type="submission" date="2025-04" db="UniProtKB">
        <authorList>
            <consortium name="RefSeq"/>
        </authorList>
    </citation>
    <scope>IDENTIFICATION</scope>
    <source>
        <strain evidence="6">CBS 304.34</strain>
    </source>
</reference>
<sequence>MQNQQYHSPNVGSLSSPQHSTQLDRNQDQQQASNNLQSSQHQESISPETGRSRQYSALNKVSENPQFSHIFRKYNPNHIQSALALFREKEDLLRPFEKFSDVEMDGIARLLRSCPEKLAAVLDIWADHKSFIHEFKDYEDADLQNVFEQSHNRIRTLPSPIILPAKRLQTQPLSRVQHPSQTCLVLDISPTSLPLSSTETPKEASNSDQVPRFRCTYICGRTFRREGHRNNHELTHHDGKRKIACQHTGCKGEVGTEPAYIVHHNRKHKHCDLQESCRHSGEYLRPPKTASSCGYCGKLFEGESNFKDRGDHITRDHHTPKDPKDRKTASEWSRNVQLEGKNGAEGMFSRQELAGWKDFKKKRAWLRCVSSNFSWECVPEKKWIDFLETIEHGAVIGNGTHWEFTDDVVQCPRTMRSVPHNLTSSPQGFCVPQK</sequence>
<reference evidence="4 6" key="1">
    <citation type="journal article" date="2020" name="Stud. Mycol.">
        <title>101 Dothideomycetes genomes: a test case for predicting lifestyles and emergence of pathogens.</title>
        <authorList>
            <person name="Haridas S."/>
            <person name="Albert R."/>
            <person name="Binder M."/>
            <person name="Bloem J."/>
            <person name="Labutti K."/>
            <person name="Salamov A."/>
            <person name="Andreopoulos B."/>
            <person name="Baker S."/>
            <person name="Barry K."/>
            <person name="Bills G."/>
            <person name="Bluhm B."/>
            <person name="Cannon C."/>
            <person name="Castanera R."/>
            <person name="Culley D."/>
            <person name="Daum C."/>
            <person name="Ezra D."/>
            <person name="Gonzalez J."/>
            <person name="Henrissat B."/>
            <person name="Kuo A."/>
            <person name="Liang C."/>
            <person name="Lipzen A."/>
            <person name="Lutzoni F."/>
            <person name="Magnuson J."/>
            <person name="Mondo S."/>
            <person name="Nolan M."/>
            <person name="Ohm R."/>
            <person name="Pangilinan J."/>
            <person name="Park H.-J."/>
            <person name="Ramirez L."/>
            <person name="Alfaro M."/>
            <person name="Sun H."/>
            <person name="Tritt A."/>
            <person name="Yoshinaga Y."/>
            <person name="Zwiers L.-H."/>
            <person name="Turgeon B."/>
            <person name="Goodwin S."/>
            <person name="Spatafora J."/>
            <person name="Crous P."/>
            <person name="Grigoriev I."/>
        </authorList>
    </citation>
    <scope>NUCLEOTIDE SEQUENCE</scope>
    <source>
        <strain evidence="4 6">CBS 304.34</strain>
    </source>
</reference>
<feature type="compositionally biased region" description="Basic and acidic residues" evidence="2">
    <location>
        <begin position="307"/>
        <end position="329"/>
    </location>
</feature>
<feature type="region of interest" description="Disordered" evidence="2">
    <location>
        <begin position="1"/>
        <end position="54"/>
    </location>
</feature>
<dbReference type="OrthoDB" id="3533395at2759"/>
<dbReference type="InterPro" id="IPR013087">
    <property type="entry name" value="Znf_C2H2_type"/>
</dbReference>
<feature type="region of interest" description="Disordered" evidence="2">
    <location>
        <begin position="307"/>
        <end position="332"/>
    </location>
</feature>
<gene>
    <name evidence="4 6" type="ORF">BDZ99DRAFT_44970</name>
</gene>
<accession>A0A6A6YKJ5</accession>
<name>A0A6A6YKJ5_9PEZI</name>
<keyword evidence="1" id="KW-0479">Metal-binding</keyword>
<keyword evidence="5" id="KW-1185">Reference proteome</keyword>
<evidence type="ECO:0000313" key="4">
    <source>
        <dbReference type="EMBL" id="KAF2809073.1"/>
    </source>
</evidence>
<feature type="compositionally biased region" description="Polar residues" evidence="2">
    <location>
        <begin position="1"/>
        <end position="24"/>
    </location>
</feature>